<dbReference type="InterPro" id="IPR029056">
    <property type="entry name" value="Ribokinase-like"/>
</dbReference>
<dbReference type="PROSITE" id="PS00584">
    <property type="entry name" value="PFKB_KINASES_2"/>
    <property type="match status" value="1"/>
</dbReference>
<keyword evidence="2 4" id="KW-0808">Transferase</keyword>
<dbReference type="eggNOG" id="COG0524">
    <property type="taxonomic scope" value="Bacteria"/>
</dbReference>
<evidence type="ECO:0000256" key="1">
    <source>
        <dbReference type="ARBA" id="ARBA00010688"/>
    </source>
</evidence>
<sequence length="316" mass="33283">MSETFAPSSRPFDLLVAGEINPDLILNGDVEPAFGQVEKCVDSATLTIGSSSVIFACGAARLGLRVAFIGKCGDDLFGRYMLEAMQERGIDTRAVIQIPDGHTGMSVILNRGSDRAILTYPGLIAALSADDIPDDLLGQARHLHIASYFLQTALQPGLPDLFRRARRLGLTTSLDPNYDPGASWQGIRDLLALTDVFLPNQTEACALTGTDDPAKAARTLGKQTGTVAVKMGTQGALGVQGEVMAHAPALTVPVVDTVGAGDSFDAGFLYGYLQGWTLERCLRLGAVCGSLSTRTAGGTAAQPTLAEALGFLEREK</sequence>
<gene>
    <name evidence="6" type="ordered locus">ANT_03980</name>
</gene>
<reference evidence="6 7" key="1">
    <citation type="submission" date="2010-12" db="EMBL/GenBank/DDBJ databases">
        <title>Whole genome sequence of Anaerolinea thermophila UNI-1.</title>
        <authorList>
            <person name="Narita-Yamada S."/>
            <person name="Kishi E."/>
            <person name="Watanabe Y."/>
            <person name="Takasaki K."/>
            <person name="Ankai A."/>
            <person name="Oguchi A."/>
            <person name="Fukui S."/>
            <person name="Takahashi M."/>
            <person name="Yashiro I."/>
            <person name="Hosoyama A."/>
            <person name="Sekiguchi Y."/>
            <person name="Hanada S."/>
            <person name="Fujita N."/>
        </authorList>
    </citation>
    <scope>NUCLEOTIDE SEQUENCE [LARGE SCALE GENOMIC DNA]</scope>
    <source>
        <strain evidence="7">DSM 14523 / JCM 11388 / NBRC 100420 / UNI-1</strain>
    </source>
</reference>
<dbReference type="PANTHER" id="PTHR10584:SF166">
    <property type="entry name" value="RIBOKINASE"/>
    <property type="match status" value="1"/>
</dbReference>
<evidence type="ECO:0000313" key="6">
    <source>
        <dbReference type="EMBL" id="BAJ62432.1"/>
    </source>
</evidence>
<name>E8N0N7_ANATU</name>
<evidence type="ECO:0000256" key="3">
    <source>
        <dbReference type="ARBA" id="ARBA00022777"/>
    </source>
</evidence>
<dbReference type="SUPFAM" id="SSF53613">
    <property type="entry name" value="Ribokinase-like"/>
    <property type="match status" value="1"/>
</dbReference>
<dbReference type="Gene3D" id="3.40.1190.20">
    <property type="match status" value="1"/>
</dbReference>
<accession>E8N0N7</accession>
<dbReference type="RefSeq" id="WP_013558828.1">
    <property type="nucleotide sequence ID" value="NC_014960.1"/>
</dbReference>
<dbReference type="GO" id="GO:0016301">
    <property type="term" value="F:kinase activity"/>
    <property type="evidence" value="ECO:0007669"/>
    <property type="project" value="UniProtKB-KW"/>
</dbReference>
<dbReference type="OrthoDB" id="9813569at2"/>
<comment type="similarity">
    <text evidence="1 4">Belongs to the carbohydrate kinase PfkB family.</text>
</comment>
<evidence type="ECO:0000256" key="4">
    <source>
        <dbReference type="RuleBase" id="RU003704"/>
    </source>
</evidence>
<dbReference type="InParanoid" id="E8N0N7"/>
<evidence type="ECO:0000256" key="2">
    <source>
        <dbReference type="ARBA" id="ARBA00022679"/>
    </source>
</evidence>
<dbReference type="PANTHER" id="PTHR10584">
    <property type="entry name" value="SUGAR KINASE"/>
    <property type="match status" value="1"/>
</dbReference>
<protein>
    <submittedName>
        <fullName evidence="6">Carbohydrate kinase</fullName>
    </submittedName>
</protein>
<evidence type="ECO:0000259" key="5">
    <source>
        <dbReference type="Pfam" id="PF00294"/>
    </source>
</evidence>
<dbReference type="Pfam" id="PF00294">
    <property type="entry name" value="PfkB"/>
    <property type="match status" value="1"/>
</dbReference>
<dbReference type="AlphaFoldDB" id="E8N0N7"/>
<dbReference type="KEGG" id="atm:ANT_03980"/>
<feature type="domain" description="Carbohydrate kinase PfkB" evidence="5">
    <location>
        <begin position="56"/>
        <end position="304"/>
    </location>
</feature>
<dbReference type="PRINTS" id="PR00990">
    <property type="entry name" value="RIBOKINASE"/>
</dbReference>
<dbReference type="InterPro" id="IPR002173">
    <property type="entry name" value="Carboh/pur_kinase_PfkB_CS"/>
</dbReference>
<dbReference type="GO" id="GO:0006796">
    <property type="term" value="P:phosphate-containing compound metabolic process"/>
    <property type="evidence" value="ECO:0007669"/>
    <property type="project" value="UniProtKB-ARBA"/>
</dbReference>
<dbReference type="HOGENOM" id="CLU_027634_6_0_0"/>
<dbReference type="EMBL" id="AP012029">
    <property type="protein sequence ID" value="BAJ62432.1"/>
    <property type="molecule type" value="Genomic_DNA"/>
</dbReference>
<evidence type="ECO:0000313" key="7">
    <source>
        <dbReference type="Proteomes" id="UP000008922"/>
    </source>
</evidence>
<proteinExistence type="inferred from homology"/>
<keyword evidence="7" id="KW-1185">Reference proteome</keyword>
<dbReference type="CDD" id="cd01166">
    <property type="entry name" value="KdgK"/>
    <property type="match status" value="1"/>
</dbReference>
<dbReference type="InterPro" id="IPR011611">
    <property type="entry name" value="PfkB_dom"/>
</dbReference>
<dbReference type="FunCoup" id="E8N0N7">
    <property type="interactions" value="62"/>
</dbReference>
<dbReference type="InterPro" id="IPR002139">
    <property type="entry name" value="Ribo/fructo_kinase"/>
</dbReference>
<keyword evidence="3 4" id="KW-0418">Kinase</keyword>
<dbReference type="STRING" id="926569.ANT_03980"/>
<organism evidence="6 7">
    <name type="scientific">Anaerolinea thermophila (strain DSM 14523 / JCM 11388 / NBRC 100420 / UNI-1)</name>
    <dbReference type="NCBI Taxonomy" id="926569"/>
    <lineage>
        <taxon>Bacteria</taxon>
        <taxon>Bacillati</taxon>
        <taxon>Chloroflexota</taxon>
        <taxon>Anaerolineae</taxon>
        <taxon>Anaerolineales</taxon>
        <taxon>Anaerolineaceae</taxon>
        <taxon>Anaerolinea</taxon>
    </lineage>
</organism>
<dbReference type="Proteomes" id="UP000008922">
    <property type="component" value="Chromosome"/>
</dbReference>